<comment type="caution">
    <text evidence="1">The sequence shown here is derived from an EMBL/GenBank/DDBJ whole genome shotgun (WGS) entry which is preliminary data.</text>
</comment>
<dbReference type="Proteomes" id="UP000293874">
    <property type="component" value="Unassembled WGS sequence"/>
</dbReference>
<name>A0A4Q7MVA1_9BACT</name>
<evidence type="ECO:0000313" key="1">
    <source>
        <dbReference type="EMBL" id="RZS71929.1"/>
    </source>
</evidence>
<dbReference type="SUPFAM" id="SSF49464">
    <property type="entry name" value="Carboxypeptidase regulatory domain-like"/>
    <property type="match status" value="1"/>
</dbReference>
<reference evidence="1 2" key="1">
    <citation type="submission" date="2019-02" db="EMBL/GenBank/DDBJ databases">
        <title>Genomic Encyclopedia of Type Strains, Phase IV (KMG-IV): sequencing the most valuable type-strain genomes for metagenomic binning, comparative biology and taxonomic classification.</title>
        <authorList>
            <person name="Goeker M."/>
        </authorList>
    </citation>
    <scope>NUCLEOTIDE SEQUENCE [LARGE SCALE GENOMIC DNA]</scope>
    <source>
        <strain evidence="1 2">DSM 18116</strain>
    </source>
</reference>
<evidence type="ECO:0008006" key="3">
    <source>
        <dbReference type="Google" id="ProtNLM"/>
    </source>
</evidence>
<sequence length="253" mass="29252">MLRTALFILLTLLFSMTVLPALSQSRFKVSGRVVDVSKAVPLPSVTIMTTSGMGTVTDSLGRYSIPVLDTDSIWFSYLGKPTPKYAVKSIPNINQFELSLHVTVTNLPAVTVKSPNYRMDSLQNRRDYDKYFNYQKPGLSPSINPDGRVGADLNELIGFFQFRRNKRMAQFRDRLIREEEEKYIDHRFSRPLIIKLTGLRGAELEAFMMQYRPSVWFVRVATDYEVGMYIKECFLKYRIMKIEKSVEEESKEK</sequence>
<accession>A0A4Q7MVA1</accession>
<proteinExistence type="predicted"/>
<dbReference type="EMBL" id="SGXA01000002">
    <property type="protein sequence ID" value="RZS71929.1"/>
    <property type="molecule type" value="Genomic_DNA"/>
</dbReference>
<protein>
    <recommendedName>
        <fullName evidence="3">Carboxypeptidase-like protein</fullName>
    </recommendedName>
</protein>
<organism evidence="1 2">
    <name type="scientific">Pseudobacter ginsenosidimutans</name>
    <dbReference type="NCBI Taxonomy" id="661488"/>
    <lineage>
        <taxon>Bacteria</taxon>
        <taxon>Pseudomonadati</taxon>
        <taxon>Bacteroidota</taxon>
        <taxon>Chitinophagia</taxon>
        <taxon>Chitinophagales</taxon>
        <taxon>Chitinophagaceae</taxon>
        <taxon>Pseudobacter</taxon>
    </lineage>
</organism>
<dbReference type="AlphaFoldDB" id="A0A4Q7MVA1"/>
<keyword evidence="2" id="KW-1185">Reference proteome</keyword>
<evidence type="ECO:0000313" key="2">
    <source>
        <dbReference type="Proteomes" id="UP000293874"/>
    </source>
</evidence>
<dbReference type="InterPro" id="IPR008969">
    <property type="entry name" value="CarboxyPept-like_regulatory"/>
</dbReference>
<gene>
    <name evidence="1" type="ORF">EV199_3842</name>
</gene>